<name>A0A5R8MAZ9_9GAMM</name>
<keyword evidence="2" id="KW-1185">Reference proteome</keyword>
<dbReference type="EMBL" id="VBUI01000039">
    <property type="protein sequence ID" value="TLF45919.1"/>
    <property type="molecule type" value="Genomic_DNA"/>
</dbReference>
<dbReference type="OrthoDB" id="6197968at2"/>
<organism evidence="1 2">
    <name type="scientific">Halomonas urmiana</name>
    <dbReference type="NCBI Taxonomy" id="490901"/>
    <lineage>
        <taxon>Bacteria</taxon>
        <taxon>Pseudomonadati</taxon>
        <taxon>Pseudomonadota</taxon>
        <taxon>Gammaproteobacteria</taxon>
        <taxon>Oceanospirillales</taxon>
        <taxon>Halomonadaceae</taxon>
        <taxon>Halomonas</taxon>
    </lineage>
</organism>
<protein>
    <submittedName>
        <fullName evidence="1">Uncharacterized protein</fullName>
    </submittedName>
</protein>
<reference evidence="1 2" key="1">
    <citation type="journal article" date="2007" name="Int. J. Syst. Evol. Microbiol.">
        <title>Halomonas saccharevitans sp. nov., Halomonas arcis sp. nov. and Halomonas subterranea sp. nov., halophilic bacteria isolated from hypersaline environments of China.</title>
        <authorList>
            <person name="Xu X.W."/>
            <person name="Wu Y.H."/>
            <person name="Zhou Z."/>
            <person name="Wang C.S."/>
            <person name="Zhou Y.G."/>
            <person name="Zhang H.B."/>
            <person name="Wang Y."/>
            <person name="Wu M."/>
        </authorList>
    </citation>
    <scope>NUCLEOTIDE SEQUENCE [LARGE SCALE GENOMIC DNA]</scope>
    <source>
        <strain evidence="1 2">TBZ3</strain>
    </source>
</reference>
<gene>
    <name evidence="1" type="ORF">FEI13_17765</name>
</gene>
<sequence length="113" mass="12720">MALTEYEESGLRFRFAPERIFKPDALPQKGLQGVKGCDFIWRKGDRKVWVIEVKHSAPRSAADLRVYLDDLLEKFTHSLLLLWLARGGGRHPQVDIPESLISGSSSLGVEFAP</sequence>
<evidence type="ECO:0000313" key="1">
    <source>
        <dbReference type="EMBL" id="TLF45919.1"/>
    </source>
</evidence>
<proteinExistence type="predicted"/>
<comment type="caution">
    <text evidence="1">The sequence shown here is derived from an EMBL/GenBank/DDBJ whole genome shotgun (WGS) entry which is preliminary data.</text>
</comment>
<evidence type="ECO:0000313" key="2">
    <source>
        <dbReference type="Proteomes" id="UP000306973"/>
    </source>
</evidence>
<dbReference type="AlphaFoldDB" id="A0A5R8MAZ9"/>
<dbReference type="Proteomes" id="UP000306973">
    <property type="component" value="Unassembled WGS sequence"/>
</dbReference>
<accession>A0A5R8MAZ9</accession>
<dbReference type="RefSeq" id="WP_138182839.1">
    <property type="nucleotide sequence ID" value="NZ_VBUI01000039.1"/>
</dbReference>